<dbReference type="InterPro" id="IPR048333">
    <property type="entry name" value="HA2_WH"/>
</dbReference>
<keyword evidence="9" id="KW-0812">Transmembrane</keyword>
<accession>K2NNE9</accession>
<dbReference type="SMART" id="SM00487">
    <property type="entry name" value="DEXDc"/>
    <property type="match status" value="1"/>
</dbReference>
<evidence type="ECO:0000256" key="4">
    <source>
        <dbReference type="ARBA" id="ARBA00022801"/>
    </source>
</evidence>
<dbReference type="FunFam" id="3.40.50.300:FF:000145">
    <property type="entry name" value="probable ATP-dependent RNA helicase DHX40"/>
    <property type="match status" value="1"/>
</dbReference>
<evidence type="ECO:0000256" key="8">
    <source>
        <dbReference type="ARBA" id="ARBA00047984"/>
    </source>
</evidence>
<dbReference type="AlphaFoldDB" id="K2NNE9"/>
<keyword evidence="4" id="KW-0378">Hydrolase</keyword>
<organism evidence="12 13">
    <name type="scientific">Trypanosoma cruzi marinkellei</name>
    <dbReference type="NCBI Taxonomy" id="85056"/>
    <lineage>
        <taxon>Eukaryota</taxon>
        <taxon>Discoba</taxon>
        <taxon>Euglenozoa</taxon>
        <taxon>Kinetoplastea</taxon>
        <taxon>Metakinetoplastina</taxon>
        <taxon>Trypanosomatida</taxon>
        <taxon>Trypanosomatidae</taxon>
        <taxon>Trypanosoma</taxon>
        <taxon>Schizotrypanum</taxon>
    </lineage>
</organism>
<keyword evidence="6" id="KW-0067">ATP-binding</keyword>
<dbReference type="CDD" id="cd18791">
    <property type="entry name" value="SF2_C_RHA"/>
    <property type="match status" value="1"/>
</dbReference>
<dbReference type="Pfam" id="PF00270">
    <property type="entry name" value="DEAD"/>
    <property type="match status" value="1"/>
</dbReference>
<dbReference type="Pfam" id="PF21010">
    <property type="entry name" value="HA2_C"/>
    <property type="match status" value="1"/>
</dbReference>
<feature type="domain" description="Helicase C-terminal" evidence="11">
    <location>
        <begin position="301"/>
        <end position="487"/>
    </location>
</feature>
<gene>
    <name evidence="12" type="ORF">MOQ_000439</name>
</gene>
<dbReference type="Pfam" id="PF07717">
    <property type="entry name" value="OB_NTP_bind"/>
    <property type="match status" value="1"/>
</dbReference>
<keyword evidence="9" id="KW-0472">Membrane</keyword>
<reference evidence="12 13" key="1">
    <citation type="journal article" date="2012" name="BMC Genomics">
        <title>Comparative genomic analysis of human infective Trypanosoma cruzi lineages with the bat-restricted subspecies T. cruzi marinkellei.</title>
        <authorList>
            <person name="Franzen O."/>
            <person name="Talavera-Lopez C."/>
            <person name="Ochaya S."/>
            <person name="Butler C.E."/>
            <person name="Messenger L.A."/>
            <person name="Lewis M.D."/>
            <person name="Llewellyn M.S."/>
            <person name="Marinkelle C.J."/>
            <person name="Tyler K.M."/>
            <person name="Miles M.A."/>
            <person name="Andersson B."/>
        </authorList>
    </citation>
    <scope>NUCLEOTIDE SEQUENCE [LARGE SCALE GENOMIC DNA]</scope>
    <source>
        <strain evidence="12 13">B7</strain>
    </source>
</reference>
<proteinExistence type="predicted"/>
<dbReference type="GO" id="GO:0008380">
    <property type="term" value="P:RNA splicing"/>
    <property type="evidence" value="ECO:0007669"/>
    <property type="project" value="UniProtKB-KW"/>
</dbReference>
<dbReference type="PROSITE" id="PS00690">
    <property type="entry name" value="DEAH_ATP_HELICASE"/>
    <property type="match status" value="1"/>
</dbReference>
<evidence type="ECO:0000259" key="10">
    <source>
        <dbReference type="PROSITE" id="PS51192"/>
    </source>
</evidence>
<dbReference type="InterPro" id="IPR011709">
    <property type="entry name" value="DEAD-box_helicase_OB_fold"/>
</dbReference>
<keyword evidence="5 12" id="KW-0347">Helicase</keyword>
<dbReference type="PANTHER" id="PTHR18934">
    <property type="entry name" value="ATP-DEPENDENT RNA HELICASE"/>
    <property type="match status" value="1"/>
</dbReference>
<dbReference type="SUPFAM" id="SSF52540">
    <property type="entry name" value="P-loop containing nucleoside triphosphate hydrolases"/>
    <property type="match status" value="1"/>
</dbReference>
<feature type="transmembrane region" description="Helical" evidence="9">
    <location>
        <begin position="5"/>
        <end position="23"/>
    </location>
</feature>
<evidence type="ECO:0000256" key="1">
    <source>
        <dbReference type="ARBA" id="ARBA00012552"/>
    </source>
</evidence>
<dbReference type="GO" id="GO:0005524">
    <property type="term" value="F:ATP binding"/>
    <property type="evidence" value="ECO:0007669"/>
    <property type="project" value="UniProtKB-KW"/>
</dbReference>
<dbReference type="GO" id="GO:0016787">
    <property type="term" value="F:hydrolase activity"/>
    <property type="evidence" value="ECO:0007669"/>
    <property type="project" value="UniProtKB-KW"/>
</dbReference>
<evidence type="ECO:0000259" key="11">
    <source>
        <dbReference type="PROSITE" id="PS51194"/>
    </source>
</evidence>
<dbReference type="InterPro" id="IPR027417">
    <property type="entry name" value="P-loop_NTPase"/>
</dbReference>
<evidence type="ECO:0000313" key="12">
    <source>
        <dbReference type="EMBL" id="EKF39334.1"/>
    </source>
</evidence>
<protein>
    <recommendedName>
        <fullName evidence="1">RNA helicase</fullName>
        <ecNumber evidence="1">3.6.4.13</ecNumber>
    </recommendedName>
</protein>
<keyword evidence="13" id="KW-1185">Reference proteome</keyword>
<dbReference type="InterPro" id="IPR011545">
    <property type="entry name" value="DEAD/DEAH_box_helicase_dom"/>
</dbReference>
<dbReference type="PANTHER" id="PTHR18934:SF109">
    <property type="entry name" value="ATP-DEPENDENT RNA HELICASE DHX15 HOMOLOG"/>
    <property type="match status" value="1"/>
</dbReference>
<evidence type="ECO:0000256" key="2">
    <source>
        <dbReference type="ARBA" id="ARBA00022664"/>
    </source>
</evidence>
<keyword evidence="9" id="KW-1133">Transmembrane helix</keyword>
<dbReference type="GO" id="GO:0003723">
    <property type="term" value="F:RNA binding"/>
    <property type="evidence" value="ECO:0007669"/>
    <property type="project" value="TreeGrafter"/>
</dbReference>
<keyword evidence="3" id="KW-0547">Nucleotide-binding</keyword>
<evidence type="ECO:0000313" key="13">
    <source>
        <dbReference type="Proteomes" id="UP000007350"/>
    </source>
</evidence>
<dbReference type="Pfam" id="PF04408">
    <property type="entry name" value="WHD_HA2"/>
    <property type="match status" value="1"/>
</dbReference>
<dbReference type="EMBL" id="AHKC01001374">
    <property type="protein sequence ID" value="EKF39334.1"/>
    <property type="molecule type" value="Genomic_DNA"/>
</dbReference>
<dbReference type="PROSITE" id="PS51194">
    <property type="entry name" value="HELICASE_CTER"/>
    <property type="match status" value="1"/>
</dbReference>
<dbReference type="Proteomes" id="UP000007350">
    <property type="component" value="Unassembled WGS sequence"/>
</dbReference>
<keyword evidence="2" id="KW-0507">mRNA processing</keyword>
<dbReference type="FunFam" id="3.40.50.300:FF:000615">
    <property type="entry name" value="pre-mRNA-splicing factor ATP-dependent RNA helicase DEAH7"/>
    <property type="match status" value="1"/>
</dbReference>
<keyword evidence="7" id="KW-0508">mRNA splicing</keyword>
<dbReference type="SMART" id="SM00847">
    <property type="entry name" value="HA2"/>
    <property type="match status" value="1"/>
</dbReference>
<dbReference type="SMART" id="SM00490">
    <property type="entry name" value="HELICc"/>
    <property type="match status" value="1"/>
</dbReference>
<name>K2NNE9_TRYCR</name>
<dbReference type="Pfam" id="PF00271">
    <property type="entry name" value="Helicase_C"/>
    <property type="match status" value="1"/>
</dbReference>
<dbReference type="InterPro" id="IPR007502">
    <property type="entry name" value="Helicase-assoc_dom"/>
</dbReference>
<dbReference type="InterPro" id="IPR014001">
    <property type="entry name" value="Helicase_ATP-bd"/>
</dbReference>
<dbReference type="OrthoDB" id="10253254at2759"/>
<dbReference type="GO" id="GO:0006397">
    <property type="term" value="P:mRNA processing"/>
    <property type="evidence" value="ECO:0007669"/>
    <property type="project" value="UniProtKB-KW"/>
</dbReference>
<dbReference type="EC" id="3.6.4.13" evidence="1"/>
<evidence type="ECO:0000256" key="7">
    <source>
        <dbReference type="ARBA" id="ARBA00023187"/>
    </source>
</evidence>
<dbReference type="InterPro" id="IPR002464">
    <property type="entry name" value="DNA/RNA_helicase_DEAH_CS"/>
</dbReference>
<dbReference type="InterPro" id="IPR001650">
    <property type="entry name" value="Helicase_C-like"/>
</dbReference>
<dbReference type="PROSITE" id="PS51192">
    <property type="entry name" value="HELICASE_ATP_BIND_1"/>
    <property type="match status" value="1"/>
</dbReference>
<evidence type="ECO:0000256" key="3">
    <source>
        <dbReference type="ARBA" id="ARBA00022741"/>
    </source>
</evidence>
<comment type="caution">
    <text evidence="12">The sequence shown here is derived from an EMBL/GenBank/DDBJ whole genome shotgun (WGS) entry which is preliminary data.</text>
</comment>
<feature type="domain" description="Helicase ATP-binding" evidence="10">
    <location>
        <begin position="118"/>
        <end position="279"/>
    </location>
</feature>
<evidence type="ECO:0000256" key="6">
    <source>
        <dbReference type="ARBA" id="ARBA00022840"/>
    </source>
</evidence>
<dbReference type="Gene3D" id="3.40.50.300">
    <property type="entry name" value="P-loop containing nucleotide triphosphate hydrolases"/>
    <property type="match status" value="2"/>
</dbReference>
<dbReference type="GO" id="GO:0003724">
    <property type="term" value="F:RNA helicase activity"/>
    <property type="evidence" value="ECO:0007669"/>
    <property type="project" value="UniProtKB-EC"/>
</dbReference>
<dbReference type="CDD" id="cd17917">
    <property type="entry name" value="DEXHc_RHA-like"/>
    <property type="match status" value="1"/>
</dbReference>
<comment type="catalytic activity">
    <reaction evidence="8">
        <text>ATP + H2O = ADP + phosphate + H(+)</text>
        <dbReference type="Rhea" id="RHEA:13065"/>
        <dbReference type="ChEBI" id="CHEBI:15377"/>
        <dbReference type="ChEBI" id="CHEBI:15378"/>
        <dbReference type="ChEBI" id="CHEBI:30616"/>
        <dbReference type="ChEBI" id="CHEBI:43474"/>
        <dbReference type="ChEBI" id="CHEBI:456216"/>
        <dbReference type="EC" id="3.6.4.13"/>
    </reaction>
</comment>
<dbReference type="Gene3D" id="1.20.120.1080">
    <property type="match status" value="1"/>
</dbReference>
<evidence type="ECO:0000256" key="5">
    <source>
        <dbReference type="ARBA" id="ARBA00022806"/>
    </source>
</evidence>
<sequence length="772" mass="87953">MYIYIYVFTAILNYLLCVMWWAFPHDPVSSRANRGLWKLYTLYTLYSASMRRTREEYVNSGEEQCIRMARLEGANNASTVSVETALNPLTNKPFSKQYYEIRALRATLPVYAKAELLKQYVRDHQVVLLVGETGSGKTTQVPQFIAEMGHAGIIACTQPRRIAATSVAARVATEMDVKLGEEVGYHVRFQSMMGEKTRVLYMTDGILLREAFSDHNLSRFSVVIVDEAHERTIDTDVLLGTLRLLMERRSEFRLIVMSATLEMQKFQAYFPQAPLLQVTGRKYDVQVKYTTQPVKDYVEASVQCVYDIHMNEPPGDVLCFLTGEAEIEKAVTLTKMKLDALLVRDSEATHDSRQGPMWVQVLPLYGSLSMEEQKRVFTPSGPYTRKVIFATNIAETSLTIDGIVYVIDCGYHKQSLYNSEVRVDYLLPALISKASAEQRKGRAGRTRPGKCFRLFRPQEFATFPDQTHPEVLRSSLVNTVLLLLKLEVENPYQFSFIDAPSQQSIMDAYYQLSFFGAVDEDLHLTEFGRLMAEFPVDACLARMLIRSAEHRCGADVAVIAAMLEVGNVYVRPSGRGNEADQQHTTFQHPDGDHLTLFNVFHAFWRHNQSPQYCFDHFLRYHALAQATRVYAQLTKLMGKKRIPVLSTYDDKTRLLDSVALRKAVLEGFFTQVAYKPPSAEHYKTVKDSQWVALHSQSVLSKKKRPPWIVYDRLEVHGKEGTFIRCASMVEPEWLLVVSDFFTDPAELSDGEICHILQRLKNNDGLNLSSADR</sequence>
<evidence type="ECO:0000256" key="9">
    <source>
        <dbReference type="SAM" id="Phobius"/>
    </source>
</evidence>